<dbReference type="SUPFAM" id="SSF55781">
    <property type="entry name" value="GAF domain-like"/>
    <property type="match status" value="1"/>
</dbReference>
<protein>
    <submittedName>
        <fullName evidence="4">Helix-turn-helix domain-containing protein</fullName>
    </submittedName>
</protein>
<comment type="caution">
    <text evidence="4">The sequence shown here is derived from an EMBL/GenBank/DDBJ whole genome shotgun (WGS) entry which is preliminary data.</text>
</comment>
<keyword evidence="5" id="KW-1185">Reference proteome</keyword>
<dbReference type="InterPro" id="IPR036388">
    <property type="entry name" value="WH-like_DNA-bd_sf"/>
</dbReference>
<organism evidence="4 5">
    <name type="scientific">Nocardioides marmotae</name>
    <dbReference type="NCBI Taxonomy" id="2663857"/>
    <lineage>
        <taxon>Bacteria</taxon>
        <taxon>Bacillati</taxon>
        <taxon>Actinomycetota</taxon>
        <taxon>Actinomycetes</taxon>
        <taxon>Propionibacteriales</taxon>
        <taxon>Nocardioidaceae</taxon>
        <taxon>Nocardioides</taxon>
    </lineage>
</organism>
<dbReference type="EMBL" id="WLCI01000016">
    <property type="protein sequence ID" value="MTB96513.1"/>
    <property type="molecule type" value="Genomic_DNA"/>
</dbReference>
<evidence type="ECO:0000256" key="3">
    <source>
        <dbReference type="ARBA" id="ARBA00023163"/>
    </source>
</evidence>
<dbReference type="InterPro" id="IPR029016">
    <property type="entry name" value="GAF-like_dom_sf"/>
</dbReference>
<dbReference type="PANTHER" id="PTHR30136">
    <property type="entry name" value="HELIX-TURN-HELIX TRANSCRIPTIONAL REGULATOR, ICLR FAMILY"/>
    <property type="match status" value="1"/>
</dbReference>
<dbReference type="SMART" id="SM00346">
    <property type="entry name" value="HTH_ICLR"/>
    <property type="match status" value="1"/>
</dbReference>
<keyword evidence="3" id="KW-0804">Transcription</keyword>
<dbReference type="RefSeq" id="WP_154616380.1">
    <property type="nucleotide sequence ID" value="NZ_CP053660.1"/>
</dbReference>
<dbReference type="PROSITE" id="PS51078">
    <property type="entry name" value="ICLR_ED"/>
    <property type="match status" value="1"/>
</dbReference>
<name>A0A6I3JEQ5_9ACTN</name>
<dbReference type="InterPro" id="IPR050707">
    <property type="entry name" value="HTH_MetabolicPath_Reg"/>
</dbReference>
<dbReference type="GO" id="GO:0003677">
    <property type="term" value="F:DNA binding"/>
    <property type="evidence" value="ECO:0007669"/>
    <property type="project" value="UniProtKB-KW"/>
</dbReference>
<keyword evidence="1" id="KW-0805">Transcription regulation</keyword>
<sequence>MSEQRPTQGTQTLARGLRALELVAQGRDGATIQEVSAQLDVHRSIASRLLATLAEARLVIRGADGRYRTGAGLAALATGIYATLRAAAEPVMRELATDLGATVSLIVDEGSEAVALAVIEPPASGYVLSFRSGSRHPLGRGSAGVALLAARPPAPGEADDVTTARMRGYAATYGEVEPGAYGVAAPLAAIEGVPAACLNLITYRAEVAESAAPALLAAAERISAALR</sequence>
<dbReference type="Pfam" id="PF01614">
    <property type="entry name" value="IclR_C"/>
    <property type="match status" value="1"/>
</dbReference>
<dbReference type="Pfam" id="PF09339">
    <property type="entry name" value="HTH_IclR"/>
    <property type="match status" value="1"/>
</dbReference>
<dbReference type="Proteomes" id="UP000433406">
    <property type="component" value="Unassembled WGS sequence"/>
</dbReference>
<accession>A0A6I3JEQ5</accession>
<dbReference type="SUPFAM" id="SSF46785">
    <property type="entry name" value="Winged helix' DNA-binding domain"/>
    <property type="match status" value="1"/>
</dbReference>
<dbReference type="PROSITE" id="PS51077">
    <property type="entry name" value="HTH_ICLR"/>
    <property type="match status" value="1"/>
</dbReference>
<dbReference type="InterPro" id="IPR036390">
    <property type="entry name" value="WH_DNA-bd_sf"/>
</dbReference>
<dbReference type="InterPro" id="IPR005471">
    <property type="entry name" value="Tscrpt_reg_IclR_N"/>
</dbReference>
<dbReference type="InterPro" id="IPR014757">
    <property type="entry name" value="Tscrpt_reg_IclR_C"/>
</dbReference>
<dbReference type="Gene3D" id="3.30.450.40">
    <property type="match status" value="2"/>
</dbReference>
<evidence type="ECO:0000256" key="1">
    <source>
        <dbReference type="ARBA" id="ARBA00023015"/>
    </source>
</evidence>
<dbReference type="GO" id="GO:0045892">
    <property type="term" value="P:negative regulation of DNA-templated transcription"/>
    <property type="evidence" value="ECO:0007669"/>
    <property type="project" value="TreeGrafter"/>
</dbReference>
<proteinExistence type="predicted"/>
<keyword evidence="2" id="KW-0238">DNA-binding</keyword>
<evidence type="ECO:0000256" key="2">
    <source>
        <dbReference type="ARBA" id="ARBA00023125"/>
    </source>
</evidence>
<reference evidence="4 5" key="1">
    <citation type="submission" date="2019-10" db="EMBL/GenBank/DDBJ databases">
        <title>Nocardioides novel species isolated from the excrement of Marmot.</title>
        <authorList>
            <person name="Zhang G."/>
        </authorList>
    </citation>
    <scope>NUCLEOTIDE SEQUENCE [LARGE SCALE GENOMIC DNA]</scope>
    <source>
        <strain evidence="5">zg-579</strain>
    </source>
</reference>
<dbReference type="GO" id="GO:0003700">
    <property type="term" value="F:DNA-binding transcription factor activity"/>
    <property type="evidence" value="ECO:0007669"/>
    <property type="project" value="TreeGrafter"/>
</dbReference>
<gene>
    <name evidence="4" type="ORF">GGQ22_15670</name>
</gene>
<dbReference type="PANTHER" id="PTHR30136:SF24">
    <property type="entry name" value="HTH-TYPE TRANSCRIPTIONAL REPRESSOR ALLR"/>
    <property type="match status" value="1"/>
</dbReference>
<dbReference type="AlphaFoldDB" id="A0A6I3JEQ5"/>
<dbReference type="Gene3D" id="1.10.10.10">
    <property type="entry name" value="Winged helix-like DNA-binding domain superfamily/Winged helix DNA-binding domain"/>
    <property type="match status" value="1"/>
</dbReference>
<evidence type="ECO:0000313" key="5">
    <source>
        <dbReference type="Proteomes" id="UP000433406"/>
    </source>
</evidence>
<evidence type="ECO:0000313" key="4">
    <source>
        <dbReference type="EMBL" id="MTB96513.1"/>
    </source>
</evidence>